<name>A0A7S2S5H0_9STRA</name>
<dbReference type="PANTHER" id="PTHR34801">
    <property type="entry name" value="EXPRESSED PROTEIN"/>
    <property type="match status" value="1"/>
</dbReference>
<evidence type="ECO:0000313" key="1">
    <source>
        <dbReference type="EMBL" id="CAD9688816.1"/>
    </source>
</evidence>
<dbReference type="Pfam" id="PF07386">
    <property type="entry name" value="DUF1499"/>
    <property type="match status" value="1"/>
</dbReference>
<dbReference type="PANTHER" id="PTHR34801:SF6">
    <property type="entry name" value="SLL1620 PROTEIN"/>
    <property type="match status" value="1"/>
</dbReference>
<sequence>MSRVAAAENGVSTSAVRNPSRYSPPWSYLTETSDARTAWKSLTRAVTNTLDETVHLEELTDSYLHVTVPTSALPGIDGVDDLEFILKPEDNLVLYRSASRTSVFIYPLTQPLSDQNSNLKRLEKIRQTLGWDMLGYPQQGSQRL</sequence>
<organism evidence="1">
    <name type="scientific">Eucampia antarctica</name>
    <dbReference type="NCBI Taxonomy" id="49252"/>
    <lineage>
        <taxon>Eukaryota</taxon>
        <taxon>Sar</taxon>
        <taxon>Stramenopiles</taxon>
        <taxon>Ochrophyta</taxon>
        <taxon>Bacillariophyta</taxon>
        <taxon>Mediophyceae</taxon>
        <taxon>Biddulphiophycidae</taxon>
        <taxon>Hemiaulales</taxon>
        <taxon>Hemiaulaceae</taxon>
        <taxon>Eucampia</taxon>
    </lineage>
</organism>
<dbReference type="AlphaFoldDB" id="A0A7S2S5H0"/>
<protein>
    <submittedName>
        <fullName evidence="1">Uncharacterized protein</fullName>
    </submittedName>
</protein>
<accession>A0A7S2S5H0</accession>
<dbReference type="EMBL" id="HBHI01022990">
    <property type="protein sequence ID" value="CAD9688816.1"/>
    <property type="molecule type" value="Transcribed_RNA"/>
</dbReference>
<dbReference type="InterPro" id="IPR010865">
    <property type="entry name" value="DUF1499"/>
</dbReference>
<gene>
    <name evidence="1" type="ORF">EANT1437_LOCUS11825</name>
</gene>
<proteinExistence type="predicted"/>
<reference evidence="1" key="1">
    <citation type="submission" date="2021-01" db="EMBL/GenBank/DDBJ databases">
        <authorList>
            <person name="Corre E."/>
            <person name="Pelletier E."/>
            <person name="Niang G."/>
            <person name="Scheremetjew M."/>
            <person name="Finn R."/>
            <person name="Kale V."/>
            <person name="Holt S."/>
            <person name="Cochrane G."/>
            <person name="Meng A."/>
            <person name="Brown T."/>
            <person name="Cohen L."/>
        </authorList>
    </citation>
    <scope>NUCLEOTIDE SEQUENCE</scope>
    <source>
        <strain evidence="1">CCMP1452</strain>
    </source>
</reference>